<keyword evidence="3" id="KW-1185">Reference proteome</keyword>
<dbReference type="AlphaFoldDB" id="A0A9X2A8Z8"/>
<feature type="compositionally biased region" description="Basic and acidic residues" evidence="1">
    <location>
        <begin position="7"/>
        <end position="18"/>
    </location>
</feature>
<comment type="caution">
    <text evidence="2">The sequence shown here is derived from an EMBL/GenBank/DDBJ whole genome shotgun (WGS) entry which is preliminary data.</text>
</comment>
<evidence type="ECO:0000313" key="3">
    <source>
        <dbReference type="Proteomes" id="UP001139226"/>
    </source>
</evidence>
<feature type="region of interest" description="Disordered" evidence="1">
    <location>
        <begin position="1"/>
        <end position="22"/>
    </location>
</feature>
<accession>A0A9X2A8Z8</accession>
<proteinExistence type="predicted"/>
<organism evidence="2 3">
    <name type="scientific">Christiangramia lutea</name>
    <dbReference type="NCBI Taxonomy" id="1607951"/>
    <lineage>
        <taxon>Bacteria</taxon>
        <taxon>Pseudomonadati</taxon>
        <taxon>Bacteroidota</taxon>
        <taxon>Flavobacteriia</taxon>
        <taxon>Flavobacteriales</taxon>
        <taxon>Flavobacteriaceae</taxon>
        <taxon>Christiangramia</taxon>
    </lineage>
</organism>
<sequence length="53" mass="6233">MPSRRKSQLERIRRETGKNKNHLTPAVKNLLVDHRDKIQKTLKQISILEDLEG</sequence>
<gene>
    <name evidence="2" type="ORF">ML462_07860</name>
</gene>
<dbReference type="RefSeq" id="WP_240713258.1">
    <property type="nucleotide sequence ID" value="NZ_JAKVTV010000002.1"/>
</dbReference>
<evidence type="ECO:0000313" key="2">
    <source>
        <dbReference type="EMBL" id="MCH4823089.1"/>
    </source>
</evidence>
<evidence type="ECO:0000256" key="1">
    <source>
        <dbReference type="SAM" id="MobiDB-lite"/>
    </source>
</evidence>
<protein>
    <submittedName>
        <fullName evidence="2">Uncharacterized protein</fullName>
    </submittedName>
</protein>
<dbReference type="Proteomes" id="UP001139226">
    <property type="component" value="Unassembled WGS sequence"/>
</dbReference>
<name>A0A9X2A8Z8_9FLAO</name>
<reference evidence="2" key="1">
    <citation type="submission" date="2022-03" db="EMBL/GenBank/DDBJ databases">
        <title>Gramella crocea sp. nov., isolated from activated sludge of a seafood processing plant.</title>
        <authorList>
            <person name="Zhang X."/>
        </authorList>
    </citation>
    <scope>NUCLEOTIDE SEQUENCE</scope>
    <source>
        <strain evidence="2">YJ019</strain>
    </source>
</reference>
<dbReference type="EMBL" id="JAKVTV010000002">
    <property type="protein sequence ID" value="MCH4823089.1"/>
    <property type="molecule type" value="Genomic_DNA"/>
</dbReference>